<evidence type="ECO:0000313" key="2">
    <source>
        <dbReference type="EMBL" id="PSN58772.1"/>
    </source>
</evidence>
<dbReference type="AlphaFoldDB" id="A0A2T2N020"/>
<gene>
    <name evidence="2" type="ORF">BS50DRAFT_367938</name>
</gene>
<evidence type="ECO:0000313" key="3">
    <source>
        <dbReference type="Proteomes" id="UP000240883"/>
    </source>
</evidence>
<protein>
    <submittedName>
        <fullName evidence="2">Uncharacterized protein</fullName>
    </submittedName>
</protein>
<feature type="region of interest" description="Disordered" evidence="1">
    <location>
        <begin position="37"/>
        <end position="91"/>
    </location>
</feature>
<organism evidence="2 3">
    <name type="scientific">Corynespora cassiicola Philippines</name>
    <dbReference type="NCBI Taxonomy" id="1448308"/>
    <lineage>
        <taxon>Eukaryota</taxon>
        <taxon>Fungi</taxon>
        <taxon>Dikarya</taxon>
        <taxon>Ascomycota</taxon>
        <taxon>Pezizomycotina</taxon>
        <taxon>Dothideomycetes</taxon>
        <taxon>Pleosporomycetidae</taxon>
        <taxon>Pleosporales</taxon>
        <taxon>Corynesporascaceae</taxon>
        <taxon>Corynespora</taxon>
    </lineage>
</organism>
<dbReference type="EMBL" id="KZ678200">
    <property type="protein sequence ID" value="PSN58772.1"/>
    <property type="molecule type" value="Genomic_DNA"/>
</dbReference>
<name>A0A2T2N020_CORCC</name>
<proteinExistence type="predicted"/>
<evidence type="ECO:0000256" key="1">
    <source>
        <dbReference type="SAM" id="MobiDB-lite"/>
    </source>
</evidence>
<feature type="region of interest" description="Disordered" evidence="1">
    <location>
        <begin position="1"/>
        <end position="20"/>
    </location>
</feature>
<feature type="compositionally biased region" description="Basic and acidic residues" evidence="1">
    <location>
        <begin position="82"/>
        <end position="91"/>
    </location>
</feature>
<dbReference type="Proteomes" id="UP000240883">
    <property type="component" value="Unassembled WGS sequence"/>
</dbReference>
<feature type="region of interest" description="Disordered" evidence="1">
    <location>
        <begin position="149"/>
        <end position="172"/>
    </location>
</feature>
<feature type="compositionally biased region" description="Low complexity" evidence="1">
    <location>
        <begin position="1"/>
        <end position="15"/>
    </location>
</feature>
<feature type="compositionally biased region" description="Polar residues" evidence="1">
    <location>
        <begin position="47"/>
        <end position="63"/>
    </location>
</feature>
<reference evidence="2 3" key="1">
    <citation type="journal article" date="2018" name="Front. Microbiol.">
        <title>Genome-Wide Analysis of Corynespora cassiicola Leaf Fall Disease Putative Effectors.</title>
        <authorList>
            <person name="Lopez D."/>
            <person name="Ribeiro S."/>
            <person name="Label P."/>
            <person name="Fumanal B."/>
            <person name="Venisse J.S."/>
            <person name="Kohler A."/>
            <person name="de Oliveira R.R."/>
            <person name="Labutti K."/>
            <person name="Lipzen A."/>
            <person name="Lail K."/>
            <person name="Bauer D."/>
            <person name="Ohm R.A."/>
            <person name="Barry K.W."/>
            <person name="Spatafora J."/>
            <person name="Grigoriev I.V."/>
            <person name="Martin F.M."/>
            <person name="Pujade-Renaud V."/>
        </authorList>
    </citation>
    <scope>NUCLEOTIDE SEQUENCE [LARGE SCALE GENOMIC DNA]</scope>
    <source>
        <strain evidence="2 3">Philippines</strain>
    </source>
</reference>
<keyword evidence="3" id="KW-1185">Reference proteome</keyword>
<accession>A0A2T2N020</accession>
<sequence length="172" mass="19620">MSDSQLSSSGDSTTTVPYDSLYADMLVRDLQKKYTMDVEPASDLPSHDSNGISKSPSESWSNSQEKKRGRKRHRSMIESDVEDRTPGMREDCPRVVSYQAQERNKQLATKKKPENYILMTVDLLRADIVVNSLESLLEKIRQLEDRLGALEKERSEKPGTLKEPAKRIHHTD</sequence>